<dbReference type="EMBL" id="CP019699">
    <property type="protein sequence ID" value="AQS56354.1"/>
    <property type="molecule type" value="Genomic_DNA"/>
</dbReference>
<dbReference type="Proteomes" id="UP000188603">
    <property type="component" value="Chromosome"/>
</dbReference>
<proteinExistence type="predicted"/>
<dbReference type="PANTHER" id="PTHR43649:SF12">
    <property type="entry name" value="DIACETYLCHITOBIOSE BINDING PROTEIN DASA"/>
    <property type="match status" value="1"/>
</dbReference>
<dbReference type="InterPro" id="IPR050490">
    <property type="entry name" value="Bact_solute-bd_prot1"/>
</dbReference>
<dbReference type="SUPFAM" id="SSF53850">
    <property type="entry name" value="Periplasmic binding protein-like II"/>
    <property type="match status" value="1"/>
</dbReference>
<feature type="chain" id="PRO_5012075389" description="Sugar ABC transporter substrate-binding protein" evidence="1">
    <location>
        <begin position="24"/>
        <end position="442"/>
    </location>
</feature>
<dbReference type="PANTHER" id="PTHR43649">
    <property type="entry name" value="ARABINOSE-BINDING PROTEIN-RELATED"/>
    <property type="match status" value="1"/>
</dbReference>
<dbReference type="Pfam" id="PF01547">
    <property type="entry name" value="SBP_bac_1"/>
    <property type="match status" value="1"/>
</dbReference>
<sequence>MGKKTVRCVIVVALTVMVVAACRQGGTDSTDSGKEKVELTWLVTSSPQREPWHKEMVEKFQNEHPHISINLQQIPYADVDQKLQTLIAGGTPPDIWCPNWSQSGFPTFQAMDALLDLSPYIEKDPEVVEGIDDNLMELYRVDGKYYGIPFQNYGSYLYYNKELFDKRGLDYPTTDWDDKSWSWDQMVEYAEKLTVTSEDINERTFGFMSNDETNKQAWLFGGDFFSADDYANGEMETPQLLDNPKNVEAIQAHVDLIQKGISPTPSQTEGLSEIGDPFISGKVAMATNGGFAFINLKAADFDWGVAALPYVEGRQASLYTDPWSISATSDHPDEAWEFLKYITDPEHGAKRYLEYTDATPAHRGLLEDWYRGIAEEAGMAYEEIKEVHEGSQRYGRGSDNHQIKQFSSIRRVIEQTMPAVYDGSMSVEEGFKVIEQGLLNLD</sequence>
<evidence type="ECO:0000256" key="1">
    <source>
        <dbReference type="SAM" id="SignalP"/>
    </source>
</evidence>
<dbReference type="CDD" id="cd13585">
    <property type="entry name" value="PBP2_TMBP_like"/>
    <property type="match status" value="1"/>
</dbReference>
<evidence type="ECO:0000313" key="3">
    <source>
        <dbReference type="Proteomes" id="UP000188603"/>
    </source>
</evidence>
<dbReference type="KEGG" id="ntr:B0W44_11870"/>
<dbReference type="PROSITE" id="PS51257">
    <property type="entry name" value="PROKAR_LIPOPROTEIN"/>
    <property type="match status" value="1"/>
</dbReference>
<feature type="signal peptide" evidence="1">
    <location>
        <begin position="1"/>
        <end position="23"/>
    </location>
</feature>
<dbReference type="RefSeq" id="WP_077720219.1">
    <property type="nucleotide sequence ID" value="NZ_CP019699.1"/>
</dbReference>
<keyword evidence="3" id="KW-1185">Reference proteome</keyword>
<evidence type="ECO:0000313" key="2">
    <source>
        <dbReference type="EMBL" id="AQS56354.1"/>
    </source>
</evidence>
<dbReference type="STRING" id="1471761.B0W44_11870"/>
<name>A0A1U9K8J0_9BACL</name>
<dbReference type="InterPro" id="IPR006059">
    <property type="entry name" value="SBP"/>
</dbReference>
<keyword evidence="1" id="KW-0732">Signal</keyword>
<gene>
    <name evidence="2" type="ORF">B0W44_11870</name>
</gene>
<protein>
    <recommendedName>
        <fullName evidence="4">Sugar ABC transporter substrate-binding protein</fullName>
    </recommendedName>
</protein>
<accession>A0A1U9K8J0</accession>
<organism evidence="2 3">
    <name type="scientific">Novibacillus thermophilus</name>
    <dbReference type="NCBI Taxonomy" id="1471761"/>
    <lineage>
        <taxon>Bacteria</taxon>
        <taxon>Bacillati</taxon>
        <taxon>Bacillota</taxon>
        <taxon>Bacilli</taxon>
        <taxon>Bacillales</taxon>
        <taxon>Thermoactinomycetaceae</taxon>
        <taxon>Novibacillus</taxon>
    </lineage>
</organism>
<dbReference type="OrthoDB" id="9782846at2"/>
<dbReference type="Gene3D" id="3.40.190.10">
    <property type="entry name" value="Periplasmic binding protein-like II"/>
    <property type="match status" value="1"/>
</dbReference>
<reference evidence="2 3" key="1">
    <citation type="journal article" date="2015" name="Int. J. Syst. Evol. Microbiol.">
        <title>Novibacillus thermophilus gen. nov., sp. nov., a Gram-staining-negative and moderately thermophilic member of the family Thermoactinomycetaceae.</title>
        <authorList>
            <person name="Yang G."/>
            <person name="Chen J."/>
            <person name="Zhou S."/>
        </authorList>
    </citation>
    <scope>NUCLEOTIDE SEQUENCE [LARGE SCALE GENOMIC DNA]</scope>
    <source>
        <strain evidence="2 3">SG-1</strain>
    </source>
</reference>
<evidence type="ECO:0008006" key="4">
    <source>
        <dbReference type="Google" id="ProtNLM"/>
    </source>
</evidence>
<dbReference type="AlphaFoldDB" id="A0A1U9K8J0"/>